<dbReference type="GeneID" id="30680354"/>
<dbReference type="Proteomes" id="UP000060778">
    <property type="component" value="Chromosome"/>
</dbReference>
<gene>
    <name evidence="7" type="ORF">EYM_04830</name>
</gene>
<evidence type="ECO:0000313" key="7">
    <source>
        <dbReference type="EMBL" id="ALU11800.1"/>
    </source>
</evidence>
<dbReference type="KEGG" id="iis:EYM_04830"/>
<protein>
    <submittedName>
        <fullName evidence="7">Peptide transporter</fullName>
    </submittedName>
</protein>
<evidence type="ECO:0000256" key="1">
    <source>
        <dbReference type="ARBA" id="ARBA00004141"/>
    </source>
</evidence>
<dbReference type="PANTHER" id="PTHR43839">
    <property type="entry name" value="OPPC IN A BINDING PROTEIN-DEPENDENT TRANSPORT SYSTEM"/>
    <property type="match status" value="1"/>
</dbReference>
<dbReference type="OrthoDB" id="312811at2157"/>
<name>A0A0U3F6W2_9CREN</name>
<evidence type="ECO:0000259" key="6">
    <source>
        <dbReference type="PROSITE" id="PS50928"/>
    </source>
</evidence>
<feature type="transmembrane region" description="Helical" evidence="5">
    <location>
        <begin position="360"/>
        <end position="378"/>
    </location>
</feature>
<dbReference type="Gene3D" id="1.10.3720.10">
    <property type="entry name" value="MetI-like"/>
    <property type="match status" value="1"/>
</dbReference>
<dbReference type="CDD" id="cd06261">
    <property type="entry name" value="TM_PBP2"/>
    <property type="match status" value="1"/>
</dbReference>
<reference evidence="7 8" key="1">
    <citation type="submission" date="2013-11" db="EMBL/GenBank/DDBJ databases">
        <title>Comparative genomics of Ignicoccus.</title>
        <authorList>
            <person name="Podar M."/>
        </authorList>
    </citation>
    <scope>NUCLEOTIDE SEQUENCE [LARGE SCALE GENOMIC DNA]</scope>
    <source>
        <strain evidence="7 8">DSM 13165</strain>
    </source>
</reference>
<dbReference type="PANTHER" id="PTHR43839:SF1">
    <property type="entry name" value="OPPC IN A BINDING PROTEIN-DEPENDENT TRANSPORT SYSTEM"/>
    <property type="match status" value="1"/>
</dbReference>
<feature type="transmembrane region" description="Helical" evidence="5">
    <location>
        <begin position="15"/>
        <end position="36"/>
    </location>
</feature>
<keyword evidence="8" id="KW-1185">Reference proteome</keyword>
<feature type="transmembrane region" description="Helical" evidence="5">
    <location>
        <begin position="283"/>
        <end position="300"/>
    </location>
</feature>
<accession>A0A0U3F6W2</accession>
<dbReference type="Pfam" id="PF00528">
    <property type="entry name" value="BPD_transp_1"/>
    <property type="match status" value="1"/>
</dbReference>
<dbReference type="PATRIC" id="fig|940295.4.peg.924"/>
<dbReference type="AlphaFoldDB" id="A0A0U3F6W2"/>
<evidence type="ECO:0000256" key="2">
    <source>
        <dbReference type="ARBA" id="ARBA00022692"/>
    </source>
</evidence>
<comment type="similarity">
    <text evidence="5">Belongs to the binding-protein-dependent transport system permease family.</text>
</comment>
<feature type="transmembrane region" description="Helical" evidence="5">
    <location>
        <begin position="306"/>
        <end position="325"/>
    </location>
</feature>
<dbReference type="RefSeq" id="WP_075049899.1">
    <property type="nucleotide sequence ID" value="NZ_CP006867.1"/>
</dbReference>
<comment type="subcellular location">
    <subcellularLocation>
        <location evidence="5">Cell membrane</location>
        <topology evidence="5">Multi-pass membrane protein</topology>
    </subcellularLocation>
    <subcellularLocation>
        <location evidence="1">Membrane</location>
        <topology evidence="1">Multi-pass membrane protein</topology>
    </subcellularLocation>
</comment>
<proteinExistence type="inferred from homology"/>
<feature type="transmembrane region" description="Helical" evidence="5">
    <location>
        <begin position="412"/>
        <end position="437"/>
    </location>
</feature>
<dbReference type="PROSITE" id="PS50928">
    <property type="entry name" value="ABC_TM1"/>
    <property type="match status" value="1"/>
</dbReference>
<feature type="transmembrane region" description="Helical" evidence="5">
    <location>
        <begin position="247"/>
        <end position="271"/>
    </location>
</feature>
<evidence type="ECO:0000256" key="3">
    <source>
        <dbReference type="ARBA" id="ARBA00022989"/>
    </source>
</evidence>
<evidence type="ECO:0000313" key="8">
    <source>
        <dbReference type="Proteomes" id="UP000060778"/>
    </source>
</evidence>
<keyword evidence="5" id="KW-0813">Transport</keyword>
<dbReference type="EMBL" id="CP006867">
    <property type="protein sequence ID" value="ALU11800.1"/>
    <property type="molecule type" value="Genomic_DNA"/>
</dbReference>
<dbReference type="GO" id="GO:0055085">
    <property type="term" value="P:transmembrane transport"/>
    <property type="evidence" value="ECO:0007669"/>
    <property type="project" value="InterPro"/>
</dbReference>
<dbReference type="STRING" id="940295.EYM_04830"/>
<keyword evidence="2 5" id="KW-0812">Transmembrane</keyword>
<dbReference type="InterPro" id="IPR000515">
    <property type="entry name" value="MetI-like"/>
</dbReference>
<feature type="domain" description="ABC transmembrane type-1" evidence="6">
    <location>
        <begin position="243"/>
        <end position="434"/>
    </location>
</feature>
<evidence type="ECO:0000256" key="5">
    <source>
        <dbReference type="RuleBase" id="RU363032"/>
    </source>
</evidence>
<dbReference type="GO" id="GO:0005886">
    <property type="term" value="C:plasma membrane"/>
    <property type="evidence" value="ECO:0007669"/>
    <property type="project" value="UniProtKB-SubCell"/>
</dbReference>
<sequence length="447" mass="49094">MSGTLIREVLSQRAGLLGVVLLLILVTASVITPTIYGEYYSLWKDTDYWAIYPKAVPPSWINYFSSQKLPETEVIGPSNVTSSKVYGVAKKVTLVFSIDYHYDVPPQDLLLKLNSSYQSPPAVVLIVKRPDGTAIKLLQTSASQLQEIISINTLDLVKNSLYSWLLEKGANVTSPSAIIPSEVIFKELDGNRVLKGKYEFVIEAIGIGNFTLDCEMILEGKVYGLLGTDVFGRDLFIYLALGLPYGMLVGILSSLIASLIGTIYGLVSGYFGGITDKVMQRVLETWYSIPALPLLIMAAIVFKPSIWLIIVFISIFAWMGVAKVIRSMTLQVKNSTFVIAARASGATNKWIMFKHILPQLLPYTMAQVALGVPGAIITELSLDFLGLGDPNVPTWGWILHDANVYGAAVNGYWWWIAPPGLMAAILGLTFALIGYAMDVVLNPRLRE</sequence>
<dbReference type="SUPFAM" id="SSF161098">
    <property type="entry name" value="MetI-like"/>
    <property type="match status" value="1"/>
</dbReference>
<evidence type="ECO:0000256" key="4">
    <source>
        <dbReference type="ARBA" id="ARBA00023136"/>
    </source>
</evidence>
<dbReference type="InterPro" id="IPR035906">
    <property type="entry name" value="MetI-like_sf"/>
</dbReference>
<organism evidence="7 8">
    <name type="scientific">Ignicoccus islandicus DSM 13165</name>
    <dbReference type="NCBI Taxonomy" id="940295"/>
    <lineage>
        <taxon>Archaea</taxon>
        <taxon>Thermoproteota</taxon>
        <taxon>Thermoprotei</taxon>
        <taxon>Desulfurococcales</taxon>
        <taxon>Desulfurococcaceae</taxon>
        <taxon>Ignicoccus</taxon>
    </lineage>
</organism>
<keyword evidence="3 5" id="KW-1133">Transmembrane helix</keyword>
<keyword evidence="4 5" id="KW-0472">Membrane</keyword>